<evidence type="ECO:0000256" key="1">
    <source>
        <dbReference type="SAM" id="MobiDB-lite"/>
    </source>
</evidence>
<protein>
    <submittedName>
        <fullName evidence="2">Uncharacterized protein</fullName>
    </submittedName>
</protein>
<reference evidence="3" key="1">
    <citation type="submission" date="2016-06" db="EMBL/GenBank/DDBJ databases">
        <title>Parallel loss of symbiosis genes in relatives of nitrogen-fixing non-legume Parasponia.</title>
        <authorList>
            <person name="Van Velzen R."/>
            <person name="Holmer R."/>
            <person name="Bu F."/>
            <person name="Rutten L."/>
            <person name="Van Zeijl A."/>
            <person name="Liu W."/>
            <person name="Santuari L."/>
            <person name="Cao Q."/>
            <person name="Sharma T."/>
            <person name="Shen D."/>
            <person name="Roswanjaya Y."/>
            <person name="Wardhani T."/>
            <person name="Kalhor M.S."/>
            <person name="Jansen J."/>
            <person name="Van den Hoogen J."/>
            <person name="Gungor B."/>
            <person name="Hartog M."/>
            <person name="Hontelez J."/>
            <person name="Verver J."/>
            <person name="Yang W.-C."/>
            <person name="Schijlen E."/>
            <person name="Repin R."/>
            <person name="Schilthuizen M."/>
            <person name="Schranz E."/>
            <person name="Heidstra R."/>
            <person name="Miyata K."/>
            <person name="Fedorova E."/>
            <person name="Kohlen W."/>
            <person name="Bisseling T."/>
            <person name="Smit S."/>
            <person name="Geurts R."/>
        </authorList>
    </citation>
    <scope>NUCLEOTIDE SEQUENCE [LARGE SCALE GENOMIC DNA]</scope>
    <source>
        <strain evidence="3">cv. WU1-14</strain>
    </source>
</reference>
<organism evidence="2 3">
    <name type="scientific">Parasponia andersonii</name>
    <name type="common">Sponia andersonii</name>
    <dbReference type="NCBI Taxonomy" id="3476"/>
    <lineage>
        <taxon>Eukaryota</taxon>
        <taxon>Viridiplantae</taxon>
        <taxon>Streptophyta</taxon>
        <taxon>Embryophyta</taxon>
        <taxon>Tracheophyta</taxon>
        <taxon>Spermatophyta</taxon>
        <taxon>Magnoliopsida</taxon>
        <taxon>eudicotyledons</taxon>
        <taxon>Gunneridae</taxon>
        <taxon>Pentapetalae</taxon>
        <taxon>rosids</taxon>
        <taxon>fabids</taxon>
        <taxon>Rosales</taxon>
        <taxon>Cannabaceae</taxon>
        <taxon>Parasponia</taxon>
    </lineage>
</organism>
<gene>
    <name evidence="2" type="ORF">PanWU01x14_249160</name>
</gene>
<proteinExistence type="predicted"/>
<sequence>MEPANLKSRLIITSYVFGSAPRGGGCSAGDTGTTGPESSAAAEVLRRRNRRWRRRWMGKREWREKSYSGRRSRVRGDRSAAVEDKER</sequence>
<dbReference type="EMBL" id="JXTB01000305">
    <property type="protein sequence ID" value="PON46821.1"/>
    <property type="molecule type" value="Genomic_DNA"/>
</dbReference>
<comment type="caution">
    <text evidence="2">The sequence shown here is derived from an EMBL/GenBank/DDBJ whole genome shotgun (WGS) entry which is preliminary data.</text>
</comment>
<feature type="region of interest" description="Disordered" evidence="1">
    <location>
        <begin position="19"/>
        <end position="44"/>
    </location>
</feature>
<dbReference type="AlphaFoldDB" id="A0A2P5BDG5"/>
<dbReference type="Proteomes" id="UP000237105">
    <property type="component" value="Unassembled WGS sequence"/>
</dbReference>
<feature type="compositionally biased region" description="Basic and acidic residues" evidence="1">
    <location>
        <begin position="74"/>
        <end position="87"/>
    </location>
</feature>
<name>A0A2P5BDG5_PARAD</name>
<accession>A0A2P5BDG5</accession>
<evidence type="ECO:0000313" key="2">
    <source>
        <dbReference type="EMBL" id="PON46821.1"/>
    </source>
</evidence>
<evidence type="ECO:0000313" key="3">
    <source>
        <dbReference type="Proteomes" id="UP000237105"/>
    </source>
</evidence>
<feature type="region of interest" description="Disordered" evidence="1">
    <location>
        <begin position="66"/>
        <end position="87"/>
    </location>
</feature>
<keyword evidence="3" id="KW-1185">Reference proteome</keyword>